<dbReference type="EMBL" id="CYGV01001415">
    <property type="protein sequence ID" value="CUA74176.1"/>
    <property type="molecule type" value="Genomic_DNA"/>
</dbReference>
<evidence type="ECO:0000256" key="1">
    <source>
        <dbReference type="SAM" id="Coils"/>
    </source>
</evidence>
<keyword evidence="4" id="KW-1185">Reference proteome</keyword>
<evidence type="ECO:0000313" key="4">
    <source>
        <dbReference type="Proteomes" id="UP000044841"/>
    </source>
</evidence>
<name>A0A0K6G6S1_9AGAM</name>
<feature type="domain" description="Ricin B lectin" evidence="2">
    <location>
        <begin position="5"/>
        <end position="62"/>
    </location>
</feature>
<dbReference type="Gene3D" id="2.80.10.50">
    <property type="match status" value="1"/>
</dbReference>
<dbReference type="SUPFAM" id="SSF50370">
    <property type="entry name" value="Ricin B-like lectins"/>
    <property type="match status" value="1"/>
</dbReference>
<dbReference type="AlphaFoldDB" id="A0A0K6G6S1"/>
<protein>
    <recommendedName>
        <fullName evidence="2">Ricin B lectin domain-containing protein</fullName>
    </recommendedName>
</protein>
<dbReference type="Proteomes" id="UP000044841">
    <property type="component" value="Unassembled WGS sequence"/>
</dbReference>
<dbReference type="Pfam" id="PF14200">
    <property type="entry name" value="RicinB_lectin_2"/>
    <property type="match status" value="1"/>
</dbReference>
<reference evidence="3 4" key="1">
    <citation type="submission" date="2015-07" db="EMBL/GenBank/DDBJ databases">
        <authorList>
            <person name="Noorani M."/>
        </authorList>
    </citation>
    <scope>NUCLEOTIDE SEQUENCE [LARGE SCALE GENOMIC DNA]</scope>
    <source>
        <strain evidence="3">BBA 69670</strain>
    </source>
</reference>
<gene>
    <name evidence="3" type="ORF">RSOLAG22IIIB_11010</name>
</gene>
<evidence type="ECO:0000259" key="2">
    <source>
        <dbReference type="Pfam" id="PF14200"/>
    </source>
</evidence>
<keyword evidence="1" id="KW-0175">Coiled coil</keyword>
<accession>A0A0K6G6S1</accession>
<evidence type="ECO:0000313" key="3">
    <source>
        <dbReference type="EMBL" id="CUA74176.1"/>
    </source>
</evidence>
<dbReference type="InterPro" id="IPR000772">
    <property type="entry name" value="Ricin_B_lectin"/>
</dbReference>
<proteinExistence type="predicted"/>
<organism evidence="3 4">
    <name type="scientific">Rhizoctonia solani</name>
    <dbReference type="NCBI Taxonomy" id="456999"/>
    <lineage>
        <taxon>Eukaryota</taxon>
        <taxon>Fungi</taxon>
        <taxon>Dikarya</taxon>
        <taxon>Basidiomycota</taxon>
        <taxon>Agaricomycotina</taxon>
        <taxon>Agaricomycetes</taxon>
        <taxon>Cantharellales</taxon>
        <taxon>Ceratobasidiaceae</taxon>
        <taxon>Rhizoctonia</taxon>
    </lineage>
</organism>
<feature type="coiled-coil region" evidence="1">
    <location>
        <begin position="153"/>
        <end position="245"/>
    </location>
</feature>
<dbReference type="Gene3D" id="1.20.5.340">
    <property type="match status" value="1"/>
</dbReference>
<dbReference type="InterPro" id="IPR035992">
    <property type="entry name" value="Ricin_B-like_lectins"/>
</dbReference>
<sequence>MVTMEGTFRIVNIKYHKAITIPGYHTGAVVGWRQPNQPNQQWFIRRAGDKYHIEDCLYGRYLVPEFTGRGARVNLGRYPANWEILSVGDNKYIFKVAGHDLVLDLHGSEDGAEIHVWQRNITEPQKIWRLDKLSDFAGNAPEVFSAASKDALIGRLTEQLEEKDNQLTEREEQIDHQAQEIQELKKDITEKNQQLSELNQAINKLLVRMADGKADIMTDFQTSSATNVESEVSSLREQVSHMESALSQWKGIGGIHEVPNNISSPV</sequence>